<sequence length="474" mass="51006">MNSAIPSYPALISGKRVETNQLLLVSDKFTGQPYAHIHQPRKEDVERAVAEAKQAQAAVPFPVAQRYDVLMKAAAALRSRAEELADVMVAEAGKLRRDALNEVWWSIDLFVESAEEAKRLHGETFVLPIPGLDQKTCYTMRVPVGVVGAITPYNFPLNLVAHKVAPALAAGNAVVLKPAAQTPVIAFKLCEILLEAGVPDGYLHCLAGEGPTVGEWLVDDSRIDFYSFTGSVAVGKRIKERTGLRRVALELGSNSATIVHSDIDPVEAANTCAQAAFSNAGQVCISLQRAYVHESIYDAFVAELAKQASLLIVGDPREDATGVGPMISAKEAERVQSWIEEAVAQGAVAHTGNKREGALVWPTVLTGVKPDMKVMRSEVFGPVVSVVPYRTLDEAIELVNDSDYGLQAGVLTRDLQVAMEATRRIRTGGVIVGGTCAFRIGCMPYGGVKQSGIGREGPRYAMEEMTDVKTVVIL</sequence>
<evidence type="ECO:0000313" key="5">
    <source>
        <dbReference type="Proteomes" id="UP000031967"/>
    </source>
</evidence>
<evidence type="ECO:0000256" key="2">
    <source>
        <dbReference type="ARBA" id="ARBA00023002"/>
    </source>
</evidence>
<proteinExistence type="inferred from homology"/>
<comment type="similarity">
    <text evidence="1">Belongs to the aldehyde dehydrogenase family.</text>
</comment>
<dbReference type="InterPro" id="IPR016163">
    <property type="entry name" value="Ald_DH_C"/>
</dbReference>
<gene>
    <name evidence="4" type="ORF">SD70_25315</name>
</gene>
<dbReference type="InterPro" id="IPR016161">
    <property type="entry name" value="Ald_DH/histidinol_DH"/>
</dbReference>
<evidence type="ECO:0000259" key="3">
    <source>
        <dbReference type="Pfam" id="PF00171"/>
    </source>
</evidence>
<reference evidence="4 5" key="1">
    <citation type="submission" date="2014-12" db="EMBL/GenBank/DDBJ databases">
        <title>Draft genome sequence of Paenibacillus kamchatkensis strain B-2647.</title>
        <authorList>
            <person name="Karlyshev A.V."/>
            <person name="Kudryashova E.B."/>
        </authorList>
    </citation>
    <scope>NUCLEOTIDE SEQUENCE [LARGE SCALE GENOMIC DNA]</scope>
    <source>
        <strain evidence="4 5">VKM B-2647</strain>
    </source>
</reference>
<keyword evidence="2" id="KW-0560">Oxidoreductase</keyword>
<dbReference type="Proteomes" id="UP000031967">
    <property type="component" value="Unassembled WGS sequence"/>
</dbReference>
<dbReference type="PANTHER" id="PTHR42991">
    <property type="entry name" value="ALDEHYDE DEHYDROGENASE"/>
    <property type="match status" value="1"/>
</dbReference>
<comment type="caution">
    <text evidence="4">The sequence shown here is derived from an EMBL/GenBank/DDBJ whole genome shotgun (WGS) entry which is preliminary data.</text>
</comment>
<feature type="domain" description="Aldehyde dehydrogenase" evidence="3">
    <location>
        <begin position="24"/>
        <end position="471"/>
    </location>
</feature>
<dbReference type="Pfam" id="PF00171">
    <property type="entry name" value="Aldedh"/>
    <property type="match status" value="1"/>
</dbReference>
<name>A0ABR5AD56_9BACL</name>
<dbReference type="InterPro" id="IPR016162">
    <property type="entry name" value="Ald_DH_N"/>
</dbReference>
<accession>A0ABR5AD56</accession>
<dbReference type="EMBL" id="JXAK01000056">
    <property type="protein sequence ID" value="KIL38613.1"/>
    <property type="molecule type" value="Genomic_DNA"/>
</dbReference>
<keyword evidence="5" id="KW-1185">Reference proteome</keyword>
<dbReference type="Gene3D" id="3.40.309.10">
    <property type="entry name" value="Aldehyde Dehydrogenase, Chain A, domain 2"/>
    <property type="match status" value="1"/>
</dbReference>
<organism evidence="4 5">
    <name type="scientific">Gordoniibacillus kamchatkensis</name>
    <dbReference type="NCBI Taxonomy" id="1590651"/>
    <lineage>
        <taxon>Bacteria</taxon>
        <taxon>Bacillati</taxon>
        <taxon>Bacillota</taxon>
        <taxon>Bacilli</taxon>
        <taxon>Bacillales</taxon>
        <taxon>Paenibacillaceae</taxon>
        <taxon>Gordoniibacillus</taxon>
    </lineage>
</organism>
<dbReference type="PANTHER" id="PTHR42991:SF1">
    <property type="entry name" value="ALDEHYDE DEHYDROGENASE"/>
    <property type="match status" value="1"/>
</dbReference>
<dbReference type="SUPFAM" id="SSF53720">
    <property type="entry name" value="ALDH-like"/>
    <property type="match status" value="1"/>
</dbReference>
<dbReference type="InterPro" id="IPR051020">
    <property type="entry name" value="ALDH-related_metabolic_enz"/>
</dbReference>
<evidence type="ECO:0000256" key="1">
    <source>
        <dbReference type="ARBA" id="ARBA00009986"/>
    </source>
</evidence>
<dbReference type="InterPro" id="IPR015590">
    <property type="entry name" value="Aldehyde_DH_dom"/>
</dbReference>
<protein>
    <submittedName>
        <fullName evidence="4">Aldehyde dehydrogenase</fullName>
    </submittedName>
</protein>
<dbReference type="RefSeq" id="WP_041050814.1">
    <property type="nucleotide sequence ID" value="NZ_JXAK01000056.1"/>
</dbReference>
<dbReference type="Gene3D" id="3.40.605.10">
    <property type="entry name" value="Aldehyde Dehydrogenase, Chain A, domain 1"/>
    <property type="match status" value="1"/>
</dbReference>
<evidence type="ECO:0000313" key="4">
    <source>
        <dbReference type="EMBL" id="KIL38613.1"/>
    </source>
</evidence>